<dbReference type="SUPFAM" id="SSF47413">
    <property type="entry name" value="lambda repressor-like DNA-binding domains"/>
    <property type="match status" value="1"/>
</dbReference>
<dbReference type="Proteomes" id="UP000182248">
    <property type="component" value="Unassembled WGS sequence"/>
</dbReference>
<evidence type="ECO:0000256" key="1">
    <source>
        <dbReference type="ARBA" id="ARBA00023015"/>
    </source>
</evidence>
<dbReference type="Pfam" id="PF00532">
    <property type="entry name" value="Peripla_BP_1"/>
    <property type="match status" value="1"/>
</dbReference>
<dbReference type="SUPFAM" id="SSF53822">
    <property type="entry name" value="Periplasmic binding protein-like I"/>
    <property type="match status" value="1"/>
</dbReference>
<dbReference type="GO" id="GO:0000976">
    <property type="term" value="F:transcription cis-regulatory region binding"/>
    <property type="evidence" value="ECO:0007669"/>
    <property type="project" value="TreeGrafter"/>
</dbReference>
<dbReference type="RefSeq" id="WP_072316188.1">
    <property type="nucleotide sequence ID" value="NZ_FPJE01000004.1"/>
</dbReference>
<dbReference type="Gene3D" id="3.40.50.2300">
    <property type="match status" value="2"/>
</dbReference>
<proteinExistence type="predicted"/>
<keyword evidence="2" id="KW-0238">DNA-binding</keyword>
<sequence>MKKGKPTIHEIARVLNINSSTVSRALNNSSRVTQKTKEKVLAKAKELGYERNLLASNLRRNRTNTIGVVVPRVSRHFFSSTIAGIEEAAFASGFNVIICQSLEKLDREERIVKNLIANRVDGILISVSMETNTGKHLEYFQDNGIPLVFFDRHCEGIPGTSKVIIDDAQAAYEAVLHLLEKGCKKIAHFAGPKKLEIYKNRLKGYKQALKDHQIPYNPKLVLTSRLMEADGYDAAEKLMKNNPEVDGIFAANDVSAIGAVKYLKKLGKKIPDEIAIVGFSNEPISEVIEPSLTTIDQSGFEIGKIACDLLVRNIQDQDHSVHNKTIILNPTLVARDSSDRKVNG</sequence>
<name>A0A1K1MYC0_9FLAO</name>
<dbReference type="CDD" id="cd06267">
    <property type="entry name" value="PBP1_LacI_sugar_binding-like"/>
    <property type="match status" value="1"/>
</dbReference>
<dbReference type="InterPro" id="IPR010982">
    <property type="entry name" value="Lambda_DNA-bd_dom_sf"/>
</dbReference>
<dbReference type="Gene3D" id="1.10.260.40">
    <property type="entry name" value="lambda repressor-like DNA-binding domains"/>
    <property type="match status" value="1"/>
</dbReference>
<feature type="domain" description="HTH lacI-type" evidence="4">
    <location>
        <begin position="6"/>
        <end position="60"/>
    </location>
</feature>
<evidence type="ECO:0000259" key="4">
    <source>
        <dbReference type="PROSITE" id="PS50932"/>
    </source>
</evidence>
<dbReference type="AlphaFoldDB" id="A0A1K1MYC0"/>
<dbReference type="SMART" id="SM00354">
    <property type="entry name" value="HTH_LACI"/>
    <property type="match status" value="1"/>
</dbReference>
<dbReference type="CDD" id="cd01392">
    <property type="entry name" value="HTH_LacI"/>
    <property type="match status" value="1"/>
</dbReference>
<dbReference type="PROSITE" id="PS50932">
    <property type="entry name" value="HTH_LACI_2"/>
    <property type="match status" value="1"/>
</dbReference>
<evidence type="ECO:0000256" key="3">
    <source>
        <dbReference type="ARBA" id="ARBA00023163"/>
    </source>
</evidence>
<keyword evidence="3" id="KW-0804">Transcription</keyword>
<dbReference type="STRING" id="1150368.SAMN02927921_00895"/>
<evidence type="ECO:0000313" key="6">
    <source>
        <dbReference type="Proteomes" id="UP000182248"/>
    </source>
</evidence>
<keyword evidence="1" id="KW-0805">Transcription regulation</keyword>
<evidence type="ECO:0000313" key="5">
    <source>
        <dbReference type="EMBL" id="SFW28033.1"/>
    </source>
</evidence>
<dbReference type="OrthoDB" id="9768806at2"/>
<dbReference type="InterPro" id="IPR000843">
    <property type="entry name" value="HTH_LacI"/>
</dbReference>
<gene>
    <name evidence="5" type="ORF">SAMN02927921_00895</name>
</gene>
<dbReference type="InterPro" id="IPR028082">
    <property type="entry name" value="Peripla_BP_I"/>
</dbReference>
<keyword evidence="6" id="KW-1185">Reference proteome</keyword>
<dbReference type="EMBL" id="FPJE01000004">
    <property type="protein sequence ID" value="SFW28033.1"/>
    <property type="molecule type" value="Genomic_DNA"/>
</dbReference>
<reference evidence="5 6" key="1">
    <citation type="submission" date="2016-11" db="EMBL/GenBank/DDBJ databases">
        <authorList>
            <person name="Jaros S."/>
            <person name="Januszkiewicz K."/>
            <person name="Wedrychowicz H."/>
        </authorList>
    </citation>
    <scope>NUCLEOTIDE SEQUENCE [LARGE SCALE GENOMIC DNA]</scope>
    <source>
        <strain evidence="5 6">CGMCC 1.12145</strain>
    </source>
</reference>
<accession>A0A1K1MYC0</accession>
<dbReference type="PANTHER" id="PTHR30146">
    <property type="entry name" value="LACI-RELATED TRANSCRIPTIONAL REPRESSOR"/>
    <property type="match status" value="1"/>
</dbReference>
<dbReference type="GO" id="GO:0003700">
    <property type="term" value="F:DNA-binding transcription factor activity"/>
    <property type="evidence" value="ECO:0007669"/>
    <property type="project" value="TreeGrafter"/>
</dbReference>
<dbReference type="Pfam" id="PF00356">
    <property type="entry name" value="LacI"/>
    <property type="match status" value="1"/>
</dbReference>
<organism evidence="5 6">
    <name type="scientific">Sinomicrobium oceani</name>
    <dbReference type="NCBI Taxonomy" id="1150368"/>
    <lineage>
        <taxon>Bacteria</taxon>
        <taxon>Pseudomonadati</taxon>
        <taxon>Bacteroidota</taxon>
        <taxon>Flavobacteriia</taxon>
        <taxon>Flavobacteriales</taxon>
        <taxon>Flavobacteriaceae</taxon>
        <taxon>Sinomicrobium</taxon>
    </lineage>
</organism>
<protein>
    <submittedName>
        <fullName evidence="5">Transcriptional regulator, LacI family</fullName>
    </submittedName>
</protein>
<evidence type="ECO:0000256" key="2">
    <source>
        <dbReference type="ARBA" id="ARBA00023125"/>
    </source>
</evidence>
<dbReference type="PANTHER" id="PTHR30146:SF109">
    <property type="entry name" value="HTH-TYPE TRANSCRIPTIONAL REGULATOR GALS"/>
    <property type="match status" value="1"/>
</dbReference>
<dbReference type="InterPro" id="IPR001761">
    <property type="entry name" value="Peripla_BP/Lac1_sug-bd_dom"/>
</dbReference>